<dbReference type="PROSITE" id="PS51257">
    <property type="entry name" value="PROKAR_LIPOPROTEIN"/>
    <property type="match status" value="1"/>
</dbReference>
<sequence>MRKSICLIALSSTLFACSSKTTNFGSEEKSGMAHGMVQLGEVEGYFSSLKPAQDTVLILNKSSFSRNFHPARTMGSPLTDINFDTRKTAAIVLPETVFETDIRIDSTYVHEKTLHIVYSVKQSPEKRSFTTIPSKAFTFDAKLDVQAVSFEKAGKATKIEL</sequence>
<feature type="signal peptide" evidence="1">
    <location>
        <begin position="1"/>
        <end position="16"/>
    </location>
</feature>
<comment type="caution">
    <text evidence="2">The sequence shown here is derived from an EMBL/GenBank/DDBJ whole genome shotgun (WGS) entry which is preliminary data.</text>
</comment>
<name>A0A318UF28_9SPHI</name>
<keyword evidence="1" id="KW-0732">Signal</keyword>
<keyword evidence="3" id="KW-1185">Reference proteome</keyword>
<dbReference type="Proteomes" id="UP000248198">
    <property type="component" value="Unassembled WGS sequence"/>
</dbReference>
<protein>
    <recommendedName>
        <fullName evidence="4">Lipoprotein</fullName>
    </recommendedName>
</protein>
<organism evidence="2 3">
    <name type="scientific">Pedobacter nutrimenti</name>
    <dbReference type="NCBI Taxonomy" id="1241337"/>
    <lineage>
        <taxon>Bacteria</taxon>
        <taxon>Pseudomonadati</taxon>
        <taxon>Bacteroidota</taxon>
        <taxon>Sphingobacteriia</taxon>
        <taxon>Sphingobacteriales</taxon>
        <taxon>Sphingobacteriaceae</taxon>
        <taxon>Pedobacter</taxon>
    </lineage>
</organism>
<evidence type="ECO:0000313" key="3">
    <source>
        <dbReference type="Proteomes" id="UP000248198"/>
    </source>
</evidence>
<accession>A0A318UF28</accession>
<gene>
    <name evidence="2" type="ORF">B0O44_103448</name>
</gene>
<evidence type="ECO:0000313" key="2">
    <source>
        <dbReference type="EMBL" id="PYF75002.1"/>
    </source>
</evidence>
<evidence type="ECO:0000256" key="1">
    <source>
        <dbReference type="SAM" id="SignalP"/>
    </source>
</evidence>
<feature type="chain" id="PRO_5016384931" description="Lipoprotein" evidence="1">
    <location>
        <begin position="17"/>
        <end position="161"/>
    </location>
</feature>
<evidence type="ECO:0008006" key="4">
    <source>
        <dbReference type="Google" id="ProtNLM"/>
    </source>
</evidence>
<proteinExistence type="predicted"/>
<reference evidence="2 3" key="1">
    <citation type="submission" date="2018-06" db="EMBL/GenBank/DDBJ databases">
        <title>Genomic Encyclopedia of Archaeal and Bacterial Type Strains, Phase II (KMG-II): from individual species to whole genera.</title>
        <authorList>
            <person name="Goeker M."/>
        </authorList>
    </citation>
    <scope>NUCLEOTIDE SEQUENCE [LARGE SCALE GENOMIC DNA]</scope>
    <source>
        <strain evidence="2 3">DSM 27372</strain>
    </source>
</reference>
<dbReference type="EMBL" id="QKLU01000003">
    <property type="protein sequence ID" value="PYF75002.1"/>
    <property type="molecule type" value="Genomic_DNA"/>
</dbReference>
<dbReference type="RefSeq" id="WP_110829965.1">
    <property type="nucleotide sequence ID" value="NZ_QKLU01000003.1"/>
</dbReference>
<dbReference type="AlphaFoldDB" id="A0A318UF28"/>